<dbReference type="InterPro" id="IPR012942">
    <property type="entry name" value="SRR1-like"/>
</dbReference>
<gene>
    <name evidence="2" type="ORF">BCR38DRAFT_296954</name>
</gene>
<dbReference type="EMBL" id="MCFJ01000005">
    <property type="protein sequence ID" value="ORY66549.1"/>
    <property type="molecule type" value="Genomic_DNA"/>
</dbReference>
<dbReference type="PANTHER" id="PTHR42080">
    <property type="entry name" value="SRR1 DOMAIN-CONTAINING PROTEIN"/>
    <property type="match status" value="1"/>
</dbReference>
<evidence type="ECO:0000313" key="3">
    <source>
        <dbReference type="Proteomes" id="UP000193689"/>
    </source>
</evidence>
<name>A0A1Y2E4V1_9PEZI</name>
<dbReference type="Proteomes" id="UP000193689">
    <property type="component" value="Unassembled WGS sequence"/>
</dbReference>
<evidence type="ECO:0000259" key="1">
    <source>
        <dbReference type="Pfam" id="PF07985"/>
    </source>
</evidence>
<dbReference type="GeneID" id="63770717"/>
<dbReference type="RefSeq" id="XP_040717513.1">
    <property type="nucleotide sequence ID" value="XM_040854505.1"/>
</dbReference>
<comment type="caution">
    <text evidence="2">The sequence shown here is derived from an EMBL/GenBank/DDBJ whole genome shotgun (WGS) entry which is preliminary data.</text>
</comment>
<feature type="domain" description="SRR1-like" evidence="1">
    <location>
        <begin position="29"/>
        <end position="221"/>
    </location>
</feature>
<dbReference type="InParanoid" id="A0A1Y2E4V1"/>
<feature type="non-terminal residue" evidence="2">
    <location>
        <position position="1"/>
    </location>
</feature>
<dbReference type="PANTHER" id="PTHR42080:SF3">
    <property type="entry name" value="SRR1-LIKE DOMAIN-CONTAINING PROTEIN"/>
    <property type="match status" value="1"/>
</dbReference>
<dbReference type="OrthoDB" id="5230585at2759"/>
<feature type="non-terminal residue" evidence="2">
    <location>
        <position position="223"/>
    </location>
</feature>
<sequence length="223" mass="24901">QLKIAWDEAQRNWTQSTACNELIAILRESAYVPKTTKNIVCFGLGDLERGMSDFGLNFVATCDGLPLRRSMTQHAAALTMASVLGELLGTGPLPILAQDPAYSPASKQLLADEGIKVVGGRGSLAFTHVDEQTVVFSCHPNIAVKQVVADIARPAAMIWDRVKPETEEKTQWEVKVMWGEEVLCSPWTTDQDSPRTRKLVEDYDKYEFPAERERFGDLNIYLR</sequence>
<protein>
    <recommendedName>
        <fullName evidence="1">SRR1-like domain-containing protein</fullName>
    </recommendedName>
</protein>
<evidence type="ECO:0000313" key="2">
    <source>
        <dbReference type="EMBL" id="ORY66549.1"/>
    </source>
</evidence>
<dbReference type="Pfam" id="PF07985">
    <property type="entry name" value="SRR1"/>
    <property type="match status" value="1"/>
</dbReference>
<proteinExistence type="predicted"/>
<keyword evidence="3" id="KW-1185">Reference proteome</keyword>
<accession>A0A1Y2E4V1</accession>
<organism evidence="2 3">
    <name type="scientific">Pseudomassariella vexata</name>
    <dbReference type="NCBI Taxonomy" id="1141098"/>
    <lineage>
        <taxon>Eukaryota</taxon>
        <taxon>Fungi</taxon>
        <taxon>Dikarya</taxon>
        <taxon>Ascomycota</taxon>
        <taxon>Pezizomycotina</taxon>
        <taxon>Sordariomycetes</taxon>
        <taxon>Xylariomycetidae</taxon>
        <taxon>Amphisphaeriales</taxon>
        <taxon>Pseudomassariaceae</taxon>
        <taxon>Pseudomassariella</taxon>
    </lineage>
</organism>
<dbReference type="AlphaFoldDB" id="A0A1Y2E4V1"/>
<reference evidence="2 3" key="1">
    <citation type="submission" date="2016-07" db="EMBL/GenBank/DDBJ databases">
        <title>Pervasive Adenine N6-methylation of Active Genes in Fungi.</title>
        <authorList>
            <consortium name="DOE Joint Genome Institute"/>
            <person name="Mondo S.J."/>
            <person name="Dannebaum R.O."/>
            <person name="Kuo R.C."/>
            <person name="Labutti K."/>
            <person name="Haridas S."/>
            <person name="Kuo A."/>
            <person name="Salamov A."/>
            <person name="Ahrendt S.R."/>
            <person name="Lipzen A."/>
            <person name="Sullivan W."/>
            <person name="Andreopoulos W.B."/>
            <person name="Clum A."/>
            <person name="Lindquist E."/>
            <person name="Daum C."/>
            <person name="Ramamoorthy G.K."/>
            <person name="Gryganskyi A."/>
            <person name="Culley D."/>
            <person name="Magnuson J.K."/>
            <person name="James T.Y."/>
            <person name="O'Malley M.A."/>
            <person name="Stajich J.E."/>
            <person name="Spatafora J.W."/>
            <person name="Visel A."/>
            <person name="Grigoriev I.V."/>
        </authorList>
    </citation>
    <scope>NUCLEOTIDE SEQUENCE [LARGE SCALE GENOMIC DNA]</scope>
    <source>
        <strain evidence="2 3">CBS 129021</strain>
    </source>
</reference>